<dbReference type="SMART" id="SM00347">
    <property type="entry name" value="HTH_MARR"/>
    <property type="match status" value="1"/>
</dbReference>
<gene>
    <name evidence="3" type="ORF">J34TS1_61400</name>
</gene>
<dbReference type="Pfam" id="PF01047">
    <property type="entry name" value="MarR"/>
    <property type="match status" value="1"/>
</dbReference>
<dbReference type="InterPro" id="IPR039422">
    <property type="entry name" value="MarR/SlyA-like"/>
</dbReference>
<dbReference type="RefSeq" id="WP_212981374.1">
    <property type="nucleotide sequence ID" value="NZ_AP025343.1"/>
</dbReference>
<accession>A0A919YML4</accession>
<keyword evidence="1" id="KW-0238">DNA-binding</keyword>
<evidence type="ECO:0000259" key="2">
    <source>
        <dbReference type="PROSITE" id="PS50995"/>
    </source>
</evidence>
<sequence>MNDEPSTGQSTALKLMQATMRFNKAEFRQRKIEGVKMSELGLLFTIRKSVESGSSGLMVSEISHILRVTSPTVTQLIKGLEKKNWVERTMDEADRRVVRISLTKEGEEVVQKAVDSTLESFAGLVAYLGEGEGNRLADLLTKAYTYYESKTDLCGGGTGESC</sequence>
<dbReference type="GO" id="GO:0006950">
    <property type="term" value="P:response to stress"/>
    <property type="evidence" value="ECO:0007669"/>
    <property type="project" value="TreeGrafter"/>
</dbReference>
<evidence type="ECO:0000313" key="3">
    <source>
        <dbReference type="EMBL" id="GIO51375.1"/>
    </source>
</evidence>
<dbReference type="Gene3D" id="1.10.10.10">
    <property type="entry name" value="Winged helix-like DNA-binding domain superfamily/Winged helix DNA-binding domain"/>
    <property type="match status" value="1"/>
</dbReference>
<feature type="domain" description="HTH marR-type" evidence="2">
    <location>
        <begin position="8"/>
        <end position="145"/>
    </location>
</feature>
<keyword evidence="4" id="KW-1185">Reference proteome</keyword>
<dbReference type="PROSITE" id="PS50995">
    <property type="entry name" value="HTH_MARR_2"/>
    <property type="match status" value="1"/>
</dbReference>
<reference evidence="3 4" key="1">
    <citation type="submission" date="2021-03" db="EMBL/GenBank/DDBJ databases">
        <title>Antimicrobial resistance genes in bacteria isolated from Japanese honey, and their potential for conferring macrolide and lincosamide resistance in the American foulbrood pathogen Paenibacillus larvae.</title>
        <authorList>
            <person name="Okamoto M."/>
            <person name="Kumagai M."/>
            <person name="Kanamori H."/>
            <person name="Takamatsu D."/>
        </authorList>
    </citation>
    <scope>NUCLEOTIDE SEQUENCE [LARGE SCALE GENOMIC DNA]</scope>
    <source>
        <strain evidence="3 4">J34TS1</strain>
    </source>
</reference>
<dbReference type="SUPFAM" id="SSF46785">
    <property type="entry name" value="Winged helix' DNA-binding domain"/>
    <property type="match status" value="1"/>
</dbReference>
<dbReference type="InterPro" id="IPR036388">
    <property type="entry name" value="WH-like_DNA-bd_sf"/>
</dbReference>
<dbReference type="PANTHER" id="PTHR33164:SF101">
    <property type="entry name" value="TRANSCRIPTIONAL REPRESSOR MPRA"/>
    <property type="match status" value="1"/>
</dbReference>
<dbReference type="InterPro" id="IPR036390">
    <property type="entry name" value="WH_DNA-bd_sf"/>
</dbReference>
<dbReference type="EMBL" id="BORT01000051">
    <property type="protein sequence ID" value="GIO51375.1"/>
    <property type="molecule type" value="Genomic_DNA"/>
</dbReference>
<proteinExistence type="predicted"/>
<comment type="caution">
    <text evidence="3">The sequence shown here is derived from an EMBL/GenBank/DDBJ whole genome shotgun (WGS) entry which is preliminary data.</text>
</comment>
<dbReference type="InterPro" id="IPR000835">
    <property type="entry name" value="HTH_MarR-typ"/>
</dbReference>
<dbReference type="GO" id="GO:0003700">
    <property type="term" value="F:DNA-binding transcription factor activity"/>
    <property type="evidence" value="ECO:0007669"/>
    <property type="project" value="InterPro"/>
</dbReference>
<dbReference type="PRINTS" id="PR00598">
    <property type="entry name" value="HTHMARR"/>
</dbReference>
<dbReference type="GO" id="GO:0003677">
    <property type="term" value="F:DNA binding"/>
    <property type="evidence" value="ECO:0007669"/>
    <property type="project" value="UniProtKB-KW"/>
</dbReference>
<dbReference type="PANTHER" id="PTHR33164">
    <property type="entry name" value="TRANSCRIPTIONAL REGULATOR, MARR FAMILY"/>
    <property type="match status" value="1"/>
</dbReference>
<protein>
    <submittedName>
        <fullName evidence="3">Transcriptional regulator</fullName>
    </submittedName>
</protein>
<evidence type="ECO:0000256" key="1">
    <source>
        <dbReference type="ARBA" id="ARBA00023125"/>
    </source>
</evidence>
<organism evidence="3 4">
    <name type="scientific">Paenibacillus azoreducens</name>
    <dbReference type="NCBI Taxonomy" id="116718"/>
    <lineage>
        <taxon>Bacteria</taxon>
        <taxon>Bacillati</taxon>
        <taxon>Bacillota</taxon>
        <taxon>Bacilli</taxon>
        <taxon>Bacillales</taxon>
        <taxon>Paenibacillaceae</taxon>
        <taxon>Paenibacillus</taxon>
    </lineage>
</organism>
<evidence type="ECO:0000313" key="4">
    <source>
        <dbReference type="Proteomes" id="UP000682811"/>
    </source>
</evidence>
<dbReference type="Proteomes" id="UP000682811">
    <property type="component" value="Unassembled WGS sequence"/>
</dbReference>
<name>A0A919YML4_9BACL</name>
<dbReference type="AlphaFoldDB" id="A0A919YML4"/>